<dbReference type="EMBL" id="CM047738">
    <property type="protein sequence ID" value="KAJ0047075.1"/>
    <property type="molecule type" value="Genomic_DNA"/>
</dbReference>
<reference evidence="2" key="1">
    <citation type="journal article" date="2023" name="G3 (Bethesda)">
        <title>Genome assembly and association tests identify interacting loci associated with vigor, precocity, and sex in interspecific pistachio rootstocks.</title>
        <authorList>
            <person name="Palmer W."/>
            <person name="Jacygrad E."/>
            <person name="Sagayaradj S."/>
            <person name="Cavanaugh K."/>
            <person name="Han R."/>
            <person name="Bertier L."/>
            <person name="Beede B."/>
            <person name="Kafkas S."/>
            <person name="Golino D."/>
            <person name="Preece J."/>
            <person name="Michelmore R."/>
        </authorList>
    </citation>
    <scope>NUCLEOTIDE SEQUENCE [LARGE SCALE GENOMIC DNA]</scope>
</reference>
<name>A0ACC0Z9K5_9ROSI</name>
<proteinExistence type="predicted"/>
<gene>
    <name evidence="1" type="ORF">Pint_04019</name>
</gene>
<accession>A0ACC0Z9K5</accession>
<protein>
    <submittedName>
        <fullName evidence="1">Uncharacterized protein</fullName>
    </submittedName>
</protein>
<sequence>MCTFDLSSIQTYVQPRFELSLGLSLNHNSMSLTLLSHRWNLIVTSILRTTVYSPLCWAFIHLIGRMWSPLPFVIKAFLVSGGDVVFPSYMACVHDIEVAVKLVLTDKWRLHPVVSGPLVVVFVSVTSV</sequence>
<dbReference type="Proteomes" id="UP001163603">
    <property type="component" value="Chromosome 3"/>
</dbReference>
<comment type="caution">
    <text evidence="1">The sequence shown here is derived from an EMBL/GenBank/DDBJ whole genome shotgun (WGS) entry which is preliminary data.</text>
</comment>
<evidence type="ECO:0000313" key="2">
    <source>
        <dbReference type="Proteomes" id="UP001163603"/>
    </source>
</evidence>
<organism evidence="1 2">
    <name type="scientific">Pistacia integerrima</name>
    <dbReference type="NCBI Taxonomy" id="434235"/>
    <lineage>
        <taxon>Eukaryota</taxon>
        <taxon>Viridiplantae</taxon>
        <taxon>Streptophyta</taxon>
        <taxon>Embryophyta</taxon>
        <taxon>Tracheophyta</taxon>
        <taxon>Spermatophyta</taxon>
        <taxon>Magnoliopsida</taxon>
        <taxon>eudicotyledons</taxon>
        <taxon>Gunneridae</taxon>
        <taxon>Pentapetalae</taxon>
        <taxon>rosids</taxon>
        <taxon>malvids</taxon>
        <taxon>Sapindales</taxon>
        <taxon>Anacardiaceae</taxon>
        <taxon>Pistacia</taxon>
    </lineage>
</organism>
<keyword evidence="2" id="KW-1185">Reference proteome</keyword>
<evidence type="ECO:0000313" key="1">
    <source>
        <dbReference type="EMBL" id="KAJ0047075.1"/>
    </source>
</evidence>